<dbReference type="Pfam" id="PF17131">
    <property type="entry name" value="LolA_like"/>
    <property type="match status" value="1"/>
</dbReference>
<dbReference type="HOGENOM" id="CLU_081285_2_0_10"/>
<dbReference type="KEGG" id="cph:Cpha266_1097"/>
<dbReference type="SUPFAM" id="SSF89392">
    <property type="entry name" value="Prokaryotic lipoproteins and lipoprotein localization factors"/>
    <property type="match status" value="1"/>
</dbReference>
<dbReference type="InterPro" id="IPR029046">
    <property type="entry name" value="LolA/LolB/LppX"/>
</dbReference>
<dbReference type="Gene3D" id="2.50.20.10">
    <property type="entry name" value="Lipoprotein localisation LolA/LolB/LppX"/>
    <property type="match status" value="1"/>
</dbReference>
<evidence type="ECO:0000313" key="5">
    <source>
        <dbReference type="Proteomes" id="UP000008701"/>
    </source>
</evidence>
<dbReference type="EMBL" id="CP000492">
    <property type="protein sequence ID" value="ABL65138.1"/>
    <property type="molecule type" value="Genomic_DNA"/>
</dbReference>
<dbReference type="CDD" id="cd16329">
    <property type="entry name" value="LolA_like"/>
    <property type="match status" value="1"/>
</dbReference>
<dbReference type="InterPro" id="IPR011220">
    <property type="entry name" value="UCP028205"/>
</dbReference>
<evidence type="ECO:0000256" key="1">
    <source>
        <dbReference type="ARBA" id="ARBA00022729"/>
    </source>
</evidence>
<dbReference type="STRING" id="290317.Cpha266_1097"/>
<feature type="chain" id="PRO_5002632575" description="Uncharacterized protein TP-0789 domain-containing protein" evidence="2">
    <location>
        <begin position="27"/>
        <end position="267"/>
    </location>
</feature>
<evidence type="ECO:0000313" key="4">
    <source>
        <dbReference type="EMBL" id="ABL65138.1"/>
    </source>
</evidence>
<keyword evidence="1 2" id="KW-0732">Signal</keyword>
<dbReference type="eggNOG" id="COG2834">
    <property type="taxonomic scope" value="Bacteria"/>
</dbReference>
<dbReference type="AlphaFoldDB" id="A1BFG1"/>
<protein>
    <recommendedName>
        <fullName evidence="3">Uncharacterized protein TP-0789 domain-containing protein</fullName>
    </recommendedName>
</protein>
<accession>A1BFG1</accession>
<dbReference type="Proteomes" id="UP000008701">
    <property type="component" value="Chromosome"/>
</dbReference>
<evidence type="ECO:0000259" key="3">
    <source>
        <dbReference type="Pfam" id="PF17131"/>
    </source>
</evidence>
<dbReference type="InterPro" id="IPR033399">
    <property type="entry name" value="TP_0789-like"/>
</dbReference>
<name>A1BFG1_CHLPD</name>
<reference evidence="4 5" key="1">
    <citation type="submission" date="2006-12" db="EMBL/GenBank/DDBJ databases">
        <title>Complete sequence of Chlorobium phaeobacteroides DSM 266.</title>
        <authorList>
            <consortium name="US DOE Joint Genome Institute"/>
            <person name="Copeland A."/>
            <person name="Lucas S."/>
            <person name="Lapidus A."/>
            <person name="Barry K."/>
            <person name="Detter J.C."/>
            <person name="Glavina del Rio T."/>
            <person name="Hammon N."/>
            <person name="Israni S."/>
            <person name="Pitluck S."/>
            <person name="Goltsman E."/>
            <person name="Schmutz J."/>
            <person name="Larimer F."/>
            <person name="Land M."/>
            <person name="Hauser L."/>
            <person name="Mikhailova N."/>
            <person name="Li T."/>
            <person name="Overmann J."/>
            <person name="Bryant D.A."/>
            <person name="Richardson P."/>
        </authorList>
    </citation>
    <scope>NUCLEOTIDE SEQUENCE [LARGE SCALE GENOMIC DNA]</scope>
    <source>
        <strain evidence="4 5">DSM 266</strain>
    </source>
</reference>
<sequence precursor="true">MYKTSFRILIPLLLLLTGIVEQNGFAETASTVSEQNSNAEEILKNADDVRAPWPDFTMAATLSYENRSEQKRDVFRVFIKNRTKTLVSYIEPVKQRGNMLLMLNDNLWYYVNKTQRPMRITPIQKLSGAASYGDITKLSWSRDYLAAIESEQSVTVKQQSYETWLLKLTARSKSATYHKIDLYVEKGTCYPRKAIVFLQSGKKMKTMYFTGYTKNAGKIMNTKIEFIDHLASDKVTTLAFSKVVVKKSPDGFFLQSSLPSLYSEVVY</sequence>
<dbReference type="RefSeq" id="WP_011744964.1">
    <property type="nucleotide sequence ID" value="NC_008639.1"/>
</dbReference>
<feature type="signal peptide" evidence="2">
    <location>
        <begin position="1"/>
        <end position="26"/>
    </location>
</feature>
<dbReference type="PIRSF" id="PIRSF028205">
    <property type="entry name" value="UCP028205"/>
    <property type="match status" value="1"/>
</dbReference>
<feature type="domain" description="Uncharacterized protein TP-0789" evidence="3">
    <location>
        <begin position="82"/>
        <end position="258"/>
    </location>
</feature>
<proteinExistence type="predicted"/>
<evidence type="ECO:0000256" key="2">
    <source>
        <dbReference type="SAM" id="SignalP"/>
    </source>
</evidence>
<dbReference type="OrthoDB" id="597707at2"/>
<gene>
    <name evidence="4" type="ordered locus">Cpha266_1097</name>
</gene>
<keyword evidence="5" id="KW-1185">Reference proteome</keyword>
<organism evidence="4 5">
    <name type="scientific">Chlorobium phaeobacteroides (strain DSM 266 / SMG 266 / 2430)</name>
    <dbReference type="NCBI Taxonomy" id="290317"/>
    <lineage>
        <taxon>Bacteria</taxon>
        <taxon>Pseudomonadati</taxon>
        <taxon>Chlorobiota</taxon>
        <taxon>Chlorobiia</taxon>
        <taxon>Chlorobiales</taxon>
        <taxon>Chlorobiaceae</taxon>
        <taxon>Chlorobium/Pelodictyon group</taxon>
        <taxon>Chlorobium</taxon>
    </lineage>
</organism>